<dbReference type="GeneID" id="63866048"/>
<evidence type="ECO:0000256" key="7">
    <source>
        <dbReference type="SAM" id="Phobius"/>
    </source>
</evidence>
<proteinExistence type="inferred from homology"/>
<evidence type="ECO:0000313" key="10">
    <source>
        <dbReference type="Proteomes" id="UP000249789"/>
    </source>
</evidence>
<dbReference type="VEuPathDB" id="FungiDB:BO72DRAFT_497687"/>
<evidence type="ECO:0000256" key="3">
    <source>
        <dbReference type="ARBA" id="ARBA00022989"/>
    </source>
</evidence>
<keyword evidence="2 7" id="KW-0812">Transmembrane</keyword>
<organism evidence="9 10">
    <name type="scientific">Aspergillus fijiensis CBS 313.89</name>
    <dbReference type="NCBI Taxonomy" id="1448319"/>
    <lineage>
        <taxon>Eukaryota</taxon>
        <taxon>Fungi</taxon>
        <taxon>Dikarya</taxon>
        <taxon>Ascomycota</taxon>
        <taxon>Pezizomycotina</taxon>
        <taxon>Eurotiomycetes</taxon>
        <taxon>Eurotiomycetidae</taxon>
        <taxon>Eurotiales</taxon>
        <taxon>Aspergillaceae</taxon>
        <taxon>Aspergillus</taxon>
    </lineage>
</organism>
<evidence type="ECO:0000256" key="2">
    <source>
        <dbReference type="ARBA" id="ARBA00022692"/>
    </source>
</evidence>
<comment type="subcellular location">
    <subcellularLocation>
        <location evidence="1">Membrane</location>
        <topology evidence="1">Multi-pass membrane protein</topology>
    </subcellularLocation>
</comment>
<feature type="transmembrane region" description="Helical" evidence="7">
    <location>
        <begin position="127"/>
        <end position="155"/>
    </location>
</feature>
<dbReference type="AlphaFoldDB" id="A0A8G1VWV0"/>
<dbReference type="InterPro" id="IPR049326">
    <property type="entry name" value="Rhodopsin_dom_fungi"/>
</dbReference>
<keyword evidence="4 7" id="KW-0472">Membrane</keyword>
<name>A0A8G1VWV0_9EURO</name>
<evidence type="ECO:0000259" key="8">
    <source>
        <dbReference type="Pfam" id="PF20684"/>
    </source>
</evidence>
<gene>
    <name evidence="9" type="ORF">BO72DRAFT_497687</name>
</gene>
<dbReference type="GO" id="GO:0016020">
    <property type="term" value="C:membrane"/>
    <property type="evidence" value="ECO:0007669"/>
    <property type="project" value="UniProtKB-SubCell"/>
</dbReference>
<feature type="transmembrane region" description="Helical" evidence="7">
    <location>
        <begin position="97"/>
        <end position="115"/>
    </location>
</feature>
<keyword evidence="3 7" id="KW-1133">Transmembrane helix</keyword>
<feature type="transmembrane region" description="Helical" evidence="7">
    <location>
        <begin position="175"/>
        <end position="196"/>
    </location>
</feature>
<keyword evidence="10" id="KW-1185">Reference proteome</keyword>
<comment type="similarity">
    <text evidence="5">Belongs to the SAT4 family.</text>
</comment>
<evidence type="ECO:0000256" key="6">
    <source>
        <dbReference type="SAM" id="MobiDB-lite"/>
    </source>
</evidence>
<dbReference type="EMBL" id="KZ824653">
    <property type="protein sequence ID" value="RAK75960.1"/>
    <property type="molecule type" value="Genomic_DNA"/>
</dbReference>
<feature type="transmembrane region" description="Helical" evidence="7">
    <location>
        <begin position="6"/>
        <end position="31"/>
    </location>
</feature>
<feature type="domain" description="Rhodopsin" evidence="8">
    <location>
        <begin position="28"/>
        <end position="262"/>
    </location>
</feature>
<reference evidence="9 10" key="1">
    <citation type="submission" date="2018-02" db="EMBL/GenBank/DDBJ databases">
        <title>The genomes of Aspergillus section Nigri reveals drivers in fungal speciation.</title>
        <authorList>
            <consortium name="DOE Joint Genome Institute"/>
            <person name="Vesth T.C."/>
            <person name="Nybo J."/>
            <person name="Theobald S."/>
            <person name="Brandl J."/>
            <person name="Frisvad J.C."/>
            <person name="Nielsen K.F."/>
            <person name="Lyhne E.K."/>
            <person name="Kogle M.E."/>
            <person name="Kuo A."/>
            <person name="Riley R."/>
            <person name="Clum A."/>
            <person name="Nolan M."/>
            <person name="Lipzen A."/>
            <person name="Salamov A."/>
            <person name="Henrissat B."/>
            <person name="Wiebenga A."/>
            <person name="De vries R.P."/>
            <person name="Grigoriev I.V."/>
            <person name="Mortensen U.H."/>
            <person name="Andersen M.R."/>
            <person name="Baker S.E."/>
        </authorList>
    </citation>
    <scope>NUCLEOTIDE SEQUENCE [LARGE SCALE GENOMIC DNA]</scope>
    <source>
        <strain evidence="9 10">CBS 313.89</strain>
    </source>
</reference>
<dbReference type="PANTHER" id="PTHR33048">
    <property type="entry name" value="PTH11-LIKE INTEGRAL MEMBRANE PROTEIN (AFU_ORTHOLOGUE AFUA_5G11245)"/>
    <property type="match status" value="1"/>
</dbReference>
<dbReference type="PANTHER" id="PTHR33048:SF166">
    <property type="entry name" value="PTH11-LIKE INTEGRAL MEMBRANE PROTEIN"/>
    <property type="match status" value="1"/>
</dbReference>
<feature type="region of interest" description="Disordered" evidence="6">
    <location>
        <begin position="263"/>
        <end position="330"/>
    </location>
</feature>
<evidence type="ECO:0000313" key="9">
    <source>
        <dbReference type="EMBL" id="RAK75960.1"/>
    </source>
</evidence>
<dbReference type="Pfam" id="PF20684">
    <property type="entry name" value="Fung_rhodopsin"/>
    <property type="match status" value="1"/>
</dbReference>
<dbReference type="Proteomes" id="UP000249789">
    <property type="component" value="Unassembled WGS sequence"/>
</dbReference>
<feature type="transmembrane region" description="Helical" evidence="7">
    <location>
        <begin position="236"/>
        <end position="255"/>
    </location>
</feature>
<protein>
    <recommendedName>
        <fullName evidence="8">Rhodopsin domain-containing protein</fullName>
    </recommendedName>
</protein>
<dbReference type="InterPro" id="IPR052337">
    <property type="entry name" value="SAT4-like"/>
</dbReference>
<dbReference type="RefSeq" id="XP_040799970.1">
    <property type="nucleotide sequence ID" value="XM_040948715.1"/>
</dbReference>
<accession>A0A8G1VWV0</accession>
<evidence type="ECO:0000256" key="5">
    <source>
        <dbReference type="ARBA" id="ARBA00038359"/>
    </source>
</evidence>
<feature type="transmembrane region" description="Helical" evidence="7">
    <location>
        <begin position="208"/>
        <end position="230"/>
    </location>
</feature>
<dbReference type="OrthoDB" id="2988756at2759"/>
<evidence type="ECO:0000256" key="4">
    <source>
        <dbReference type="ARBA" id="ARBA00023136"/>
    </source>
</evidence>
<sequence>MVFTLGPPLSVILQCVVAAMAGAVMGTRLWLRKHRGQPFDISDYVTMLCMFSLLVTTTMVSVVGQFNVSGVLKKPGGPTPHDLAIARRITHVYVGYTYGYFIYFWGQKAVVLLFIQRVWGGLPWPRIWILVAWGWLTLTFAFAVVGWSVSCVGPVHNILLTGHPPVHCLNAKGSLYSYVVQNTSSDVILIILPIPWVVQVHRPWRQRLLLIGLFSIGILVAAASLSRAFFTTTNPSINIIITLFEVLLSALAANLPTMYTLRRRKPRAPSDPECRMPPHPSRHRPRPPVLTDTQIMADSTETDTDTQSERRTRVSSQASTEPLVRRELYT</sequence>
<evidence type="ECO:0000256" key="1">
    <source>
        <dbReference type="ARBA" id="ARBA00004141"/>
    </source>
</evidence>
<feature type="transmembrane region" description="Helical" evidence="7">
    <location>
        <begin position="43"/>
        <end position="66"/>
    </location>
</feature>